<feature type="repeat" description="PPR" evidence="3">
    <location>
        <begin position="126"/>
        <end position="160"/>
    </location>
</feature>
<evidence type="ECO:0000256" key="1">
    <source>
        <dbReference type="ARBA" id="ARBA00022737"/>
    </source>
</evidence>
<dbReference type="Pfam" id="PF13041">
    <property type="entry name" value="PPR_2"/>
    <property type="match status" value="3"/>
</dbReference>
<dbReference type="InterPro" id="IPR046960">
    <property type="entry name" value="PPR_At4g14850-like_plant"/>
</dbReference>
<dbReference type="PANTHER" id="PTHR47926">
    <property type="entry name" value="PENTATRICOPEPTIDE REPEAT-CONTAINING PROTEIN"/>
    <property type="match status" value="1"/>
</dbReference>
<feature type="repeat" description="PPR" evidence="3">
    <location>
        <begin position="359"/>
        <end position="393"/>
    </location>
</feature>
<organism evidence="4">
    <name type="scientific">Ananas comosus var. bracteatus</name>
    <name type="common">red pineapple</name>
    <dbReference type="NCBI Taxonomy" id="296719"/>
    <lineage>
        <taxon>Eukaryota</taxon>
        <taxon>Viridiplantae</taxon>
        <taxon>Streptophyta</taxon>
        <taxon>Embryophyta</taxon>
        <taxon>Tracheophyta</taxon>
        <taxon>Spermatophyta</taxon>
        <taxon>Magnoliopsida</taxon>
        <taxon>Liliopsida</taxon>
        <taxon>Poales</taxon>
        <taxon>Bromeliaceae</taxon>
        <taxon>Bromelioideae</taxon>
        <taxon>Ananas</taxon>
    </lineage>
</organism>
<evidence type="ECO:0000256" key="2">
    <source>
        <dbReference type="ARBA" id="ARBA00022946"/>
    </source>
</evidence>
<reference evidence="4" key="1">
    <citation type="submission" date="2020-07" db="EMBL/GenBank/DDBJ databases">
        <authorList>
            <person name="Lin J."/>
        </authorList>
    </citation>
    <scope>NUCLEOTIDE SEQUENCE</scope>
</reference>
<dbReference type="InterPro" id="IPR002885">
    <property type="entry name" value="PPR_rpt"/>
</dbReference>
<dbReference type="NCBIfam" id="TIGR00756">
    <property type="entry name" value="PPR"/>
    <property type="match status" value="7"/>
</dbReference>
<dbReference type="Pfam" id="PF01535">
    <property type="entry name" value="PPR"/>
    <property type="match status" value="5"/>
</dbReference>
<feature type="repeat" description="PPR" evidence="3">
    <location>
        <begin position="258"/>
        <end position="292"/>
    </location>
</feature>
<sequence length="724" mass="81532">MIARFTRNSHNSEALKRFKQFQICKFVPDEFVLTNALSVAADTHAFDEGAQIHAFVVKKNLPMDVAANNSLLNLYFKSGNVTYAENVFDVMPVRDVYSWTVMVSGYLVNGTVEKAAELFDTMPCRNTVSWNVMINGYQKEGYYEIALELFNKMRVQAEVPNKFTFLAVLKAYTCLQWLENGKVVHSLLVKSGWLENALVVCTLMDMYAKCGDLMDVRTVFEEIKEHNVVSWSILMASYAQNGNILEAERIFHGMRERNVIAWNVMISCYVNNGMEDKALNLFIEMINGEISPNSFTFTSLLSGYSSNRYIRIGATIHGSVVKKGFDSETSIGNALITMYGEQGNERDARLVFDTMLLYDVVSWTAMVAAYVCNSNVNEACAIFIRMREKNLISWNTLMFGYLQNDKNSEKSFIDATNKRSALTIYYEMEKSDIKPDHFSYNCALSACATVGALEQARAIHCRSTKRGFDSDVGVGNALISVYGKCGCLAEAERAFQSMKNHDMISWNALLTGYSQNGRGNEVLDFYNKMHESRVEPNHVTFISLLSACSYLGDVQKGREYFKSMKDYGISPTKEHYACMVDLLGRAGLLREAEAVIRRMPVEPDSAIWGALLSACKIHGDPVIGEKAAAEIFHLELDSSAAYIALAETYAKVGIWKGVAQLRTLLREKQLLKEAGCSWIEVRNQKHFFLAGDTGHLLKDSIHATLWSLYKNMFERISIQDARPP</sequence>
<proteinExistence type="predicted"/>
<dbReference type="Gene3D" id="1.25.40.10">
    <property type="entry name" value="Tetratricopeptide repeat domain"/>
    <property type="match status" value="5"/>
</dbReference>
<dbReference type="FunFam" id="1.25.40.10:FF:000090">
    <property type="entry name" value="Pentatricopeptide repeat-containing protein, chloroplastic"/>
    <property type="match status" value="1"/>
</dbReference>
<dbReference type="InterPro" id="IPR011990">
    <property type="entry name" value="TPR-like_helical_dom_sf"/>
</dbReference>
<protein>
    <recommendedName>
        <fullName evidence="5">Pentatricopeptide repeat-containing protein</fullName>
    </recommendedName>
</protein>
<dbReference type="PROSITE" id="PS51375">
    <property type="entry name" value="PPR"/>
    <property type="match status" value="7"/>
</dbReference>
<dbReference type="InterPro" id="IPR046848">
    <property type="entry name" value="E_motif"/>
</dbReference>
<accession>A0A6V7PTV3</accession>
<evidence type="ECO:0000313" key="4">
    <source>
        <dbReference type="EMBL" id="CAD1834294.1"/>
    </source>
</evidence>
<feature type="repeat" description="PPR" evidence="3">
    <location>
        <begin position="502"/>
        <end position="536"/>
    </location>
</feature>
<dbReference type="AlphaFoldDB" id="A0A6V7PTV3"/>
<dbReference type="Pfam" id="PF20431">
    <property type="entry name" value="E_motif"/>
    <property type="match status" value="1"/>
</dbReference>
<evidence type="ECO:0000256" key="3">
    <source>
        <dbReference type="PROSITE-ProRule" id="PRU00708"/>
    </source>
</evidence>
<evidence type="ECO:0008006" key="5">
    <source>
        <dbReference type="Google" id="ProtNLM"/>
    </source>
</evidence>
<dbReference type="GO" id="GO:0003723">
    <property type="term" value="F:RNA binding"/>
    <property type="evidence" value="ECO:0007669"/>
    <property type="project" value="InterPro"/>
</dbReference>
<keyword evidence="1" id="KW-0677">Repeat</keyword>
<name>A0A6V7PTV3_ANACO</name>
<gene>
    <name evidence="4" type="ORF">CB5_LOCUS17505</name>
</gene>
<feature type="repeat" description="PPR" evidence="3">
    <location>
        <begin position="95"/>
        <end position="125"/>
    </location>
</feature>
<dbReference type="PANTHER" id="PTHR47926:SF533">
    <property type="entry name" value="DYW DOMAIN-CONTAINING PROTEIN"/>
    <property type="match status" value="1"/>
</dbReference>
<keyword evidence="2" id="KW-0809">Transit peptide</keyword>
<feature type="repeat" description="PPR" evidence="3">
    <location>
        <begin position="537"/>
        <end position="571"/>
    </location>
</feature>
<feature type="repeat" description="PPR" evidence="3">
    <location>
        <begin position="227"/>
        <end position="257"/>
    </location>
</feature>
<dbReference type="GO" id="GO:0009451">
    <property type="term" value="P:RNA modification"/>
    <property type="evidence" value="ECO:0007669"/>
    <property type="project" value="InterPro"/>
</dbReference>
<dbReference type="SUPFAM" id="SSF48452">
    <property type="entry name" value="TPR-like"/>
    <property type="match status" value="1"/>
</dbReference>
<dbReference type="EMBL" id="LR862152">
    <property type="protein sequence ID" value="CAD1834294.1"/>
    <property type="molecule type" value="Genomic_DNA"/>
</dbReference>